<dbReference type="AlphaFoldDB" id="A0A7K4NTL7"/>
<sequence>MKIALVSPASFPATQFGGIMFLVADIAKEATNLGNDVVIYTTDLDFANNASTFNKNLPKKETLDGFTIKRSHVWLKINLFFLNPGIYFQMMKDSPDIIHTIGIRSFQSFIAAIVAKKKKIPLVISDQGGLTTHPDLKSGGIFKKILYKLQTPMIHFIINNSTKISVANEYEKKIFEKFSQTSKIEVIRNGINLKTMKTKTQNFKKKHGIVLPFVLFIGRFSKVKGIDILLHAIKILKDRYELENIRFVIMGVDFGFQNQMIQMIDDFGIKEKIHLITNPSREDVIAAYSESEFLVLPSRWELSPLTPLEGFAFKKPVISTNVHGIPSTITDRKNGILVKNEDSHELAEAIMELINDKQKCLEYGLSGYNLVKTECNSKSMTEKTLRMYNQIINR</sequence>
<dbReference type="PANTHER" id="PTHR12526:SF634">
    <property type="entry name" value="BLL3361 PROTEIN"/>
    <property type="match status" value="1"/>
</dbReference>
<dbReference type="GO" id="GO:0016757">
    <property type="term" value="F:glycosyltransferase activity"/>
    <property type="evidence" value="ECO:0007669"/>
    <property type="project" value="InterPro"/>
</dbReference>
<organism evidence="3 4">
    <name type="scientific">Marine Group I thaumarchaeote</name>
    <dbReference type="NCBI Taxonomy" id="2511932"/>
    <lineage>
        <taxon>Archaea</taxon>
        <taxon>Nitrososphaerota</taxon>
        <taxon>Marine Group I</taxon>
    </lineage>
</organism>
<dbReference type="InterPro" id="IPR001296">
    <property type="entry name" value="Glyco_trans_1"/>
</dbReference>
<feature type="domain" description="Glycosyl transferase family 1" evidence="1">
    <location>
        <begin position="204"/>
        <end position="363"/>
    </location>
</feature>
<dbReference type="Pfam" id="PF00534">
    <property type="entry name" value="Glycos_transf_1"/>
    <property type="match status" value="1"/>
</dbReference>
<dbReference type="Proteomes" id="UP000534207">
    <property type="component" value="Unassembled WGS sequence"/>
</dbReference>
<evidence type="ECO:0000313" key="4">
    <source>
        <dbReference type="Proteomes" id="UP000534207"/>
    </source>
</evidence>
<evidence type="ECO:0000259" key="2">
    <source>
        <dbReference type="Pfam" id="PF13439"/>
    </source>
</evidence>
<dbReference type="PANTHER" id="PTHR12526">
    <property type="entry name" value="GLYCOSYLTRANSFERASE"/>
    <property type="match status" value="1"/>
</dbReference>
<dbReference type="InterPro" id="IPR028098">
    <property type="entry name" value="Glyco_trans_4-like_N"/>
</dbReference>
<evidence type="ECO:0000313" key="3">
    <source>
        <dbReference type="EMBL" id="NWK06333.1"/>
    </source>
</evidence>
<dbReference type="SUPFAM" id="SSF53756">
    <property type="entry name" value="UDP-Glycosyltransferase/glycogen phosphorylase"/>
    <property type="match status" value="1"/>
</dbReference>
<comment type="caution">
    <text evidence="3">The sequence shown here is derived from an EMBL/GenBank/DDBJ whole genome shotgun (WGS) entry which is preliminary data.</text>
</comment>
<proteinExistence type="predicted"/>
<reference evidence="3 4" key="1">
    <citation type="journal article" date="2019" name="Environ. Microbiol.">
        <title>Genomics insights into ecotype formation of ammonia-oxidizing archaea in the deep ocean.</title>
        <authorList>
            <person name="Wang Y."/>
            <person name="Huang J.M."/>
            <person name="Cui G.J."/>
            <person name="Nunoura T."/>
            <person name="Takaki Y."/>
            <person name="Li W.L."/>
            <person name="Li J."/>
            <person name="Gao Z.M."/>
            <person name="Takai K."/>
            <person name="Zhang A.Q."/>
            <person name="Stepanauskas R."/>
        </authorList>
    </citation>
    <scope>NUCLEOTIDE SEQUENCE [LARGE SCALE GENOMIC DNA]</scope>
    <source>
        <strain evidence="3 4">G13</strain>
    </source>
</reference>
<gene>
    <name evidence="3" type="ORF">HX827_03210</name>
</gene>
<dbReference type="EMBL" id="JACASW010000005">
    <property type="protein sequence ID" value="NWK06333.1"/>
    <property type="molecule type" value="Genomic_DNA"/>
</dbReference>
<evidence type="ECO:0000259" key="1">
    <source>
        <dbReference type="Pfam" id="PF00534"/>
    </source>
</evidence>
<dbReference type="Pfam" id="PF13439">
    <property type="entry name" value="Glyco_transf_4"/>
    <property type="match status" value="1"/>
</dbReference>
<accession>A0A7K4NTL7</accession>
<keyword evidence="3" id="KW-0808">Transferase</keyword>
<dbReference type="CDD" id="cd03801">
    <property type="entry name" value="GT4_PimA-like"/>
    <property type="match status" value="1"/>
</dbReference>
<name>A0A7K4NTL7_9ARCH</name>
<protein>
    <submittedName>
        <fullName evidence="3">Glycosyltransferase family 4 protein</fullName>
    </submittedName>
</protein>
<feature type="domain" description="Glycosyltransferase subfamily 4-like N-terminal" evidence="2">
    <location>
        <begin position="17"/>
        <end position="194"/>
    </location>
</feature>
<dbReference type="Gene3D" id="3.40.50.2000">
    <property type="entry name" value="Glycogen Phosphorylase B"/>
    <property type="match status" value="2"/>
</dbReference>